<evidence type="ECO:0000313" key="2">
    <source>
        <dbReference type="Proteomes" id="UP000247973"/>
    </source>
</evidence>
<organism evidence="1 2">
    <name type="scientific">Dysgonomonas alginatilytica</name>
    <dbReference type="NCBI Taxonomy" id="1605892"/>
    <lineage>
        <taxon>Bacteria</taxon>
        <taxon>Pseudomonadati</taxon>
        <taxon>Bacteroidota</taxon>
        <taxon>Bacteroidia</taxon>
        <taxon>Bacteroidales</taxon>
        <taxon>Dysgonomonadaceae</taxon>
        <taxon>Dysgonomonas</taxon>
    </lineage>
</organism>
<dbReference type="Pfam" id="PF09357">
    <property type="entry name" value="RteC"/>
    <property type="match status" value="1"/>
</dbReference>
<dbReference type="Proteomes" id="UP000247973">
    <property type="component" value="Unassembled WGS sequence"/>
</dbReference>
<dbReference type="InterPro" id="IPR018534">
    <property type="entry name" value="Tet_reg_excision_RteC"/>
</dbReference>
<gene>
    <name evidence="1" type="ORF">CLV62_12646</name>
</gene>
<sequence length="283" mass="33844">MKKYTCELIEKLNYQLKIIDLEEENIFVKAPKAIELLEGTFVELKSFVFTYSFKGLEEEIYFFKDIKPQLFSKLIYYRKIYNIETIRPNGSLESQKAHFKKELDHIKTFFDRNLDFYKYYRTGCTHFDKYYFVRGKPDIQLNLDSFYFERDPTFSTSFDFKIAKILANEMLSIYLNGELVKLETYSIQPYSAEPYSPMVKLTWTGKKAELVEQIYGWEGTSCFNNGNVNIKELTEYIEYVFNINLGDYYHTFLEMRDRKGSRTIFLDKLIKYLNGRMDEADNK</sequence>
<proteinExistence type="predicted"/>
<comment type="caution">
    <text evidence="1">The sequence shown here is derived from an EMBL/GenBank/DDBJ whole genome shotgun (WGS) entry which is preliminary data.</text>
</comment>
<dbReference type="OrthoDB" id="790983at2"/>
<dbReference type="AlphaFoldDB" id="A0A2V3PKU4"/>
<accession>A0A2V3PKU4</accession>
<protein>
    <submittedName>
        <fullName evidence="1">RteC protein</fullName>
    </submittedName>
</protein>
<dbReference type="RefSeq" id="WP_110311921.1">
    <property type="nucleotide sequence ID" value="NZ_QICL01000026.1"/>
</dbReference>
<evidence type="ECO:0000313" key="1">
    <source>
        <dbReference type="EMBL" id="PXV61112.1"/>
    </source>
</evidence>
<dbReference type="EMBL" id="QICL01000026">
    <property type="protein sequence ID" value="PXV61112.1"/>
    <property type="molecule type" value="Genomic_DNA"/>
</dbReference>
<keyword evidence="2" id="KW-1185">Reference proteome</keyword>
<name>A0A2V3PKU4_9BACT</name>
<reference evidence="1 2" key="1">
    <citation type="submission" date="2018-03" db="EMBL/GenBank/DDBJ databases">
        <title>Genomic Encyclopedia of Archaeal and Bacterial Type Strains, Phase II (KMG-II): from individual species to whole genera.</title>
        <authorList>
            <person name="Goeker M."/>
        </authorList>
    </citation>
    <scope>NUCLEOTIDE SEQUENCE [LARGE SCALE GENOMIC DNA]</scope>
    <source>
        <strain evidence="1 2">DSM 100214</strain>
    </source>
</reference>